<feature type="transmembrane region" description="Helical" evidence="7">
    <location>
        <begin position="245"/>
        <end position="266"/>
    </location>
</feature>
<evidence type="ECO:0000256" key="6">
    <source>
        <dbReference type="SAM" id="MobiDB-lite"/>
    </source>
</evidence>
<keyword evidence="9" id="KW-1185">Reference proteome</keyword>
<keyword evidence="4 7" id="KW-1133">Transmembrane helix</keyword>
<evidence type="ECO:0000256" key="4">
    <source>
        <dbReference type="ARBA" id="ARBA00022989"/>
    </source>
</evidence>
<evidence type="ECO:0008006" key="10">
    <source>
        <dbReference type="Google" id="ProtNLM"/>
    </source>
</evidence>
<accession>A0A4R5TN29</accession>
<keyword evidence="3 7" id="KW-0812">Transmembrane</keyword>
<protein>
    <recommendedName>
        <fullName evidence="10">Polysaccharide biosynthesis protein</fullName>
    </recommendedName>
</protein>
<reference evidence="8 9" key="1">
    <citation type="submission" date="2019-03" db="EMBL/GenBank/DDBJ databases">
        <title>Arthrobacter sp. nov., an bacterium isolated from biocrust in Mu Us Desert.</title>
        <authorList>
            <person name="Lixiong L."/>
        </authorList>
    </citation>
    <scope>NUCLEOTIDE SEQUENCE [LARGE SCALE GENOMIC DNA]</scope>
    <source>
        <strain evidence="8 9">SLN-3</strain>
    </source>
</reference>
<dbReference type="PANTHER" id="PTHR30250:SF11">
    <property type="entry name" value="O-ANTIGEN TRANSPORTER-RELATED"/>
    <property type="match status" value="1"/>
</dbReference>
<keyword evidence="5 7" id="KW-0472">Membrane</keyword>
<feature type="transmembrane region" description="Helical" evidence="7">
    <location>
        <begin position="126"/>
        <end position="144"/>
    </location>
</feature>
<organism evidence="8 9">
    <name type="scientific">Arthrobacter crusticola</name>
    <dbReference type="NCBI Taxonomy" id="2547960"/>
    <lineage>
        <taxon>Bacteria</taxon>
        <taxon>Bacillati</taxon>
        <taxon>Actinomycetota</taxon>
        <taxon>Actinomycetes</taxon>
        <taxon>Micrococcales</taxon>
        <taxon>Micrococcaceae</taxon>
        <taxon>Arthrobacter</taxon>
    </lineage>
</organism>
<dbReference type="PANTHER" id="PTHR30250">
    <property type="entry name" value="PST FAMILY PREDICTED COLANIC ACID TRANSPORTER"/>
    <property type="match status" value="1"/>
</dbReference>
<evidence type="ECO:0000256" key="5">
    <source>
        <dbReference type="ARBA" id="ARBA00023136"/>
    </source>
</evidence>
<proteinExistence type="predicted"/>
<sequence length="442" mass="45654">MFKELFNPAAGGLSLGTNALWLTAARIAPMAAGFLFWILAALLLVPAQLGLSSAIVAAALLTVQIGMLGVGQATLSLLPAQDDGRRRLIATSLLTVGLSSLVAAIVVLNITRAVGPGVGQAWDDPAVTLAFLAAAFFASTAYQLDHVNVALSRADLALARSVLQSFIQLAVLIVCLTAGYRSVIAVVGAVALGAVASVGLGVRQIHRAGLGAPWKEGIQFREVSGLLRPALRNYPLMLADRAPGYLLPLIVAATLSTSATAAWYMVWMLGTAVSFVPQSAGFSLQAKLAAPGPCHSIIGQALKMSLLVTVAAGGTLLGVGPFVLRALGPQYAPYWVLLPLLIPALILTCVTQIYYAVCRADGHSAAATGVAVLAAAIAVVPAAAVIQNFALPGLTVLWLGAQVTAALIAGWRLRAMVARTGGERTDQRPDDEIRGVDELNAP</sequence>
<dbReference type="OrthoDB" id="5243838at2"/>
<feature type="transmembrane region" description="Helical" evidence="7">
    <location>
        <begin position="156"/>
        <end position="176"/>
    </location>
</feature>
<evidence type="ECO:0000313" key="8">
    <source>
        <dbReference type="EMBL" id="TDK24085.1"/>
    </source>
</evidence>
<feature type="transmembrane region" description="Helical" evidence="7">
    <location>
        <begin position="183"/>
        <end position="202"/>
    </location>
</feature>
<evidence type="ECO:0000256" key="1">
    <source>
        <dbReference type="ARBA" id="ARBA00004651"/>
    </source>
</evidence>
<feature type="region of interest" description="Disordered" evidence="6">
    <location>
        <begin position="422"/>
        <end position="442"/>
    </location>
</feature>
<dbReference type="AlphaFoldDB" id="A0A4R5TN29"/>
<feature type="transmembrane region" description="Helical" evidence="7">
    <location>
        <begin position="334"/>
        <end position="357"/>
    </location>
</feature>
<feature type="transmembrane region" description="Helical" evidence="7">
    <location>
        <begin position="51"/>
        <end position="69"/>
    </location>
</feature>
<gene>
    <name evidence="8" type="ORF">E2F48_15010</name>
</gene>
<feature type="transmembrane region" description="Helical" evidence="7">
    <location>
        <begin position="20"/>
        <end position="44"/>
    </location>
</feature>
<keyword evidence="2" id="KW-1003">Cell membrane</keyword>
<evidence type="ECO:0000313" key="9">
    <source>
        <dbReference type="Proteomes" id="UP000295411"/>
    </source>
</evidence>
<evidence type="ECO:0000256" key="2">
    <source>
        <dbReference type="ARBA" id="ARBA00022475"/>
    </source>
</evidence>
<feature type="transmembrane region" description="Helical" evidence="7">
    <location>
        <begin position="389"/>
        <end position="411"/>
    </location>
</feature>
<comment type="caution">
    <text evidence="8">The sequence shown here is derived from an EMBL/GenBank/DDBJ whole genome shotgun (WGS) entry which is preliminary data.</text>
</comment>
<dbReference type="GO" id="GO:0005886">
    <property type="term" value="C:plasma membrane"/>
    <property type="evidence" value="ECO:0007669"/>
    <property type="project" value="UniProtKB-SubCell"/>
</dbReference>
<evidence type="ECO:0000256" key="3">
    <source>
        <dbReference type="ARBA" id="ARBA00022692"/>
    </source>
</evidence>
<feature type="transmembrane region" description="Helical" evidence="7">
    <location>
        <begin position="89"/>
        <end position="114"/>
    </location>
</feature>
<dbReference type="EMBL" id="SMTK01000005">
    <property type="protein sequence ID" value="TDK24085.1"/>
    <property type="molecule type" value="Genomic_DNA"/>
</dbReference>
<name>A0A4R5TN29_9MICC</name>
<dbReference type="RefSeq" id="WP_133404769.1">
    <property type="nucleotide sequence ID" value="NZ_SMTK01000005.1"/>
</dbReference>
<dbReference type="InterPro" id="IPR050833">
    <property type="entry name" value="Poly_Biosynth_Transport"/>
</dbReference>
<feature type="transmembrane region" description="Helical" evidence="7">
    <location>
        <begin position="306"/>
        <end position="328"/>
    </location>
</feature>
<comment type="subcellular location">
    <subcellularLocation>
        <location evidence="1">Cell membrane</location>
        <topology evidence="1">Multi-pass membrane protein</topology>
    </subcellularLocation>
</comment>
<feature type="transmembrane region" description="Helical" evidence="7">
    <location>
        <begin position="364"/>
        <end position="383"/>
    </location>
</feature>
<evidence type="ECO:0000256" key="7">
    <source>
        <dbReference type="SAM" id="Phobius"/>
    </source>
</evidence>
<dbReference type="Proteomes" id="UP000295411">
    <property type="component" value="Unassembled WGS sequence"/>
</dbReference>